<keyword evidence="15" id="KW-0137">Centromere</keyword>
<dbReference type="GO" id="GO:0051301">
    <property type="term" value="P:cell division"/>
    <property type="evidence" value="ECO:0007669"/>
    <property type="project" value="UniProtKB-KW"/>
</dbReference>
<feature type="region of interest" description="Disordered" evidence="17">
    <location>
        <begin position="75"/>
        <end position="94"/>
    </location>
</feature>
<keyword evidence="9" id="KW-0493">Microtubule</keyword>
<evidence type="ECO:0000256" key="13">
    <source>
        <dbReference type="ARBA" id="ARBA00023242"/>
    </source>
</evidence>
<keyword evidence="8" id="KW-0132">Cell division</keyword>
<dbReference type="EMBL" id="FN392322">
    <property type="protein sequence ID" value="CAY71251.1"/>
    <property type="molecule type" value="Genomic_DNA"/>
</dbReference>
<dbReference type="OrthoDB" id="5566853at2759"/>
<dbReference type="GO" id="GO:0005876">
    <property type="term" value="C:spindle microtubule"/>
    <property type="evidence" value="ECO:0007669"/>
    <property type="project" value="TreeGrafter"/>
</dbReference>
<proteinExistence type="inferred from homology"/>
<evidence type="ECO:0000256" key="14">
    <source>
        <dbReference type="ARBA" id="ARBA00023306"/>
    </source>
</evidence>
<dbReference type="GeneID" id="8201117"/>
<evidence type="ECO:0000256" key="11">
    <source>
        <dbReference type="ARBA" id="ARBA00022838"/>
    </source>
</evidence>
<evidence type="ECO:0000256" key="6">
    <source>
        <dbReference type="ARBA" id="ARBA00022454"/>
    </source>
</evidence>
<dbReference type="GO" id="GO:0044732">
    <property type="term" value="C:mitotic spindle pole body"/>
    <property type="evidence" value="ECO:0007669"/>
    <property type="project" value="TreeGrafter"/>
</dbReference>
<dbReference type="Proteomes" id="UP000000314">
    <property type="component" value="Chromosome 4"/>
</dbReference>
<dbReference type="InterPro" id="IPR013958">
    <property type="entry name" value="DASH_Dad1"/>
</dbReference>
<evidence type="ECO:0000256" key="8">
    <source>
        <dbReference type="ARBA" id="ARBA00022618"/>
    </source>
</evidence>
<evidence type="ECO:0000256" key="2">
    <source>
        <dbReference type="ARBA" id="ARBA00004186"/>
    </source>
</evidence>
<dbReference type="HOGENOM" id="CLU_142427_2_1_1"/>
<keyword evidence="12" id="KW-0206">Cytoskeleton</keyword>
<protein>
    <recommendedName>
        <fullName evidence="5">DASH complex subunit DAD1</fullName>
    </recommendedName>
    <alternativeName>
        <fullName evidence="16">Outer kinetochore protein DAD1</fullName>
    </alternativeName>
</protein>
<sequence>MSSKPNNKSSSYFEKQRDALVAEISVSMDTLLNNVNTLNRSLEGAIAVGKEFDNVAAIWNNFYDGMDQTDRLFQKNSRLSPEQDFETPPVDSSR</sequence>
<accession>C4R6M6</accession>
<evidence type="ECO:0000256" key="17">
    <source>
        <dbReference type="SAM" id="MobiDB-lite"/>
    </source>
</evidence>
<keyword evidence="6" id="KW-0158">Chromosome</keyword>
<dbReference type="GO" id="GO:0051010">
    <property type="term" value="F:microtubule plus-end binding"/>
    <property type="evidence" value="ECO:0007669"/>
    <property type="project" value="TreeGrafter"/>
</dbReference>
<evidence type="ECO:0000313" key="19">
    <source>
        <dbReference type="Proteomes" id="UP000000314"/>
    </source>
</evidence>
<dbReference type="FunCoup" id="C4R6M6">
    <property type="interactions" value="22"/>
</dbReference>
<evidence type="ECO:0000313" key="18">
    <source>
        <dbReference type="EMBL" id="CAY71251.1"/>
    </source>
</evidence>
<organism evidence="18 19">
    <name type="scientific">Komagataella phaffii (strain GS115 / ATCC 20864)</name>
    <name type="common">Yeast</name>
    <name type="synonym">Pichia pastoris</name>
    <dbReference type="NCBI Taxonomy" id="644223"/>
    <lineage>
        <taxon>Eukaryota</taxon>
        <taxon>Fungi</taxon>
        <taxon>Dikarya</taxon>
        <taxon>Ascomycota</taxon>
        <taxon>Saccharomycotina</taxon>
        <taxon>Pichiomycetes</taxon>
        <taxon>Pichiales</taxon>
        <taxon>Pichiaceae</taxon>
        <taxon>Komagataella</taxon>
    </lineage>
</organism>
<keyword evidence="19" id="KW-1185">Reference proteome</keyword>
<comment type="similarity">
    <text evidence="4">Belongs to the DASH complex DAD1 family.</text>
</comment>
<dbReference type="PANTHER" id="PTHR28025:SF1">
    <property type="entry name" value="DASH COMPLEX SUBUNIT DAD1"/>
    <property type="match status" value="1"/>
</dbReference>
<evidence type="ECO:0000256" key="16">
    <source>
        <dbReference type="ARBA" id="ARBA00030566"/>
    </source>
</evidence>
<dbReference type="GO" id="GO:0072686">
    <property type="term" value="C:mitotic spindle"/>
    <property type="evidence" value="ECO:0007669"/>
    <property type="project" value="InterPro"/>
</dbReference>
<dbReference type="SMR" id="C4R6M6"/>
<comment type="subcellular location">
    <subcellularLocation>
        <location evidence="3">Chromosome</location>
        <location evidence="3">Centromere</location>
        <location evidence="3">Kinetochore</location>
    </subcellularLocation>
    <subcellularLocation>
        <location evidence="2">Cytoplasm</location>
        <location evidence="2">Cytoskeleton</location>
        <location evidence="2">Spindle</location>
    </subcellularLocation>
    <subcellularLocation>
        <location evidence="1">Nucleus</location>
    </subcellularLocation>
</comment>
<reference evidence="18 19" key="1">
    <citation type="journal article" date="2009" name="Nat. Biotechnol.">
        <title>Genome sequence of the recombinant protein production host Pichia pastoris.</title>
        <authorList>
            <person name="De Schutter K."/>
            <person name="Lin Y.C."/>
            <person name="Tiels P."/>
            <person name="Van Hecke A."/>
            <person name="Glinka S."/>
            <person name="Weber-Lehmann J."/>
            <person name="Rouze P."/>
            <person name="Van de Peer Y."/>
            <person name="Callewaert N."/>
        </authorList>
    </citation>
    <scope>NUCLEOTIDE SEQUENCE [LARGE SCALE GENOMIC DNA]</scope>
    <source>
        <strain evidence="19">GS115 / ATCC 20864</strain>
    </source>
</reference>
<dbReference type="GO" id="GO:0042729">
    <property type="term" value="C:DASH complex"/>
    <property type="evidence" value="ECO:0007669"/>
    <property type="project" value="InterPro"/>
</dbReference>
<dbReference type="AlphaFoldDB" id="C4R6M6"/>
<evidence type="ECO:0000256" key="3">
    <source>
        <dbReference type="ARBA" id="ARBA00004629"/>
    </source>
</evidence>
<evidence type="ECO:0000256" key="4">
    <source>
        <dbReference type="ARBA" id="ARBA00010146"/>
    </source>
</evidence>
<dbReference type="OMA" id="VAAIWNN"/>
<keyword evidence="14" id="KW-0131">Cell cycle</keyword>
<keyword evidence="13" id="KW-0539">Nucleus</keyword>
<evidence type="ECO:0000256" key="9">
    <source>
        <dbReference type="ARBA" id="ARBA00022701"/>
    </source>
</evidence>
<dbReference type="Pfam" id="PF08649">
    <property type="entry name" value="DASH_Dad1"/>
    <property type="match status" value="1"/>
</dbReference>
<evidence type="ECO:0000256" key="1">
    <source>
        <dbReference type="ARBA" id="ARBA00004123"/>
    </source>
</evidence>
<dbReference type="PANTHER" id="PTHR28025">
    <property type="entry name" value="DASH COMPLEX SUBUNIT DAD1"/>
    <property type="match status" value="1"/>
</dbReference>
<dbReference type="KEGG" id="ppa:PAS_chr4_0024"/>
<evidence type="ECO:0000256" key="15">
    <source>
        <dbReference type="ARBA" id="ARBA00023328"/>
    </source>
</evidence>
<keyword evidence="10" id="KW-0498">Mitosis</keyword>
<dbReference type="InParanoid" id="C4R6M6"/>
<dbReference type="eggNOG" id="ENOG502SBWQ">
    <property type="taxonomic scope" value="Eukaryota"/>
</dbReference>
<evidence type="ECO:0000256" key="5">
    <source>
        <dbReference type="ARBA" id="ARBA00020261"/>
    </source>
</evidence>
<evidence type="ECO:0000256" key="10">
    <source>
        <dbReference type="ARBA" id="ARBA00022776"/>
    </source>
</evidence>
<keyword evidence="11" id="KW-0995">Kinetochore</keyword>
<evidence type="ECO:0000256" key="12">
    <source>
        <dbReference type="ARBA" id="ARBA00023212"/>
    </source>
</evidence>
<dbReference type="RefSeq" id="XP_002493430.1">
    <property type="nucleotide sequence ID" value="XM_002493385.1"/>
</dbReference>
<keyword evidence="7" id="KW-0963">Cytoplasm</keyword>
<gene>
    <name evidence="18" type="ordered locus">PAS_chr4_0024</name>
</gene>
<name>C4R6M6_KOMPG</name>
<evidence type="ECO:0000256" key="7">
    <source>
        <dbReference type="ARBA" id="ARBA00022490"/>
    </source>
</evidence>